<organism evidence="1 2">
    <name type="scientific">Symbiodinium natans</name>
    <dbReference type="NCBI Taxonomy" id="878477"/>
    <lineage>
        <taxon>Eukaryota</taxon>
        <taxon>Sar</taxon>
        <taxon>Alveolata</taxon>
        <taxon>Dinophyceae</taxon>
        <taxon>Suessiales</taxon>
        <taxon>Symbiodiniaceae</taxon>
        <taxon>Symbiodinium</taxon>
    </lineage>
</organism>
<keyword evidence="2" id="KW-1185">Reference proteome</keyword>
<dbReference type="AlphaFoldDB" id="A0A812JNJ2"/>
<proteinExistence type="predicted"/>
<evidence type="ECO:0000313" key="2">
    <source>
        <dbReference type="Proteomes" id="UP000604046"/>
    </source>
</evidence>
<evidence type="ECO:0000313" key="1">
    <source>
        <dbReference type="EMBL" id="CAE7207491.1"/>
    </source>
</evidence>
<dbReference type="EMBL" id="CAJNDS010000447">
    <property type="protein sequence ID" value="CAE7207491.1"/>
    <property type="molecule type" value="Genomic_DNA"/>
</dbReference>
<protein>
    <recommendedName>
        <fullName evidence="3">Mitochondrial zinc maintenance protein 1, mitochondrial</fullName>
    </recommendedName>
</protein>
<dbReference type="OrthoDB" id="428643at2759"/>
<evidence type="ECO:0008006" key="3">
    <source>
        <dbReference type="Google" id="ProtNLM"/>
    </source>
</evidence>
<name>A0A812JNJ2_9DINO</name>
<gene>
    <name evidence="1" type="ORF">SNAT2548_LOCUS6708</name>
</gene>
<dbReference type="Proteomes" id="UP000604046">
    <property type="component" value="Unassembled WGS sequence"/>
</dbReference>
<sequence>MAVRSLRVAAAYRDFCRAVQTTFANDFSAQRQLRAETARTLRKHAASMSEADLVNDLKSGTDMIRYEIVQASLNPETNTYRAHVNQDHLSRGDVLNLLTPEEALKGGKGGA</sequence>
<comment type="caution">
    <text evidence="1">The sequence shown here is derived from an EMBL/GenBank/DDBJ whole genome shotgun (WGS) entry which is preliminary data.</text>
</comment>
<accession>A0A812JNJ2</accession>
<reference evidence="1" key="1">
    <citation type="submission" date="2021-02" db="EMBL/GenBank/DDBJ databases">
        <authorList>
            <person name="Dougan E. K."/>
            <person name="Rhodes N."/>
            <person name="Thang M."/>
            <person name="Chan C."/>
        </authorList>
    </citation>
    <scope>NUCLEOTIDE SEQUENCE</scope>
</reference>